<sequence length="1834" mass="206716">MDATVSSAVLEICSAGAGGISLAALFSILRVPEAVKPSLYSSLLSVPNLQFRSSRACFSPDDPAIASLDTAERLGVKVIANEGLRDNFVGLYDAQSAVGKINDESRRILERLAVARTNGVPQCQLAKEFQINWKKVFYIVKGLESRGLVVRHRANLKSRESSFPGGVETNVVYLHRYAKQLGLQQKLEVTMGDQHPENLEDAGDGIVGDILSEAIAEEDVVVRDDFGAMKAICDMLEAAEGKVLVVSDIKRNLDYRKAGGHRSWRRISLRLKQDGIVKEFQAKVNGKAQTCLQLLKCLCKEISETPNSETELVNFGRKAVGTDLIAELPLEHQAFEIIDAAGEVGHTSKEVLDMLGLKDKRNHDRLHKMFSRFGMDIEAQRLNRGAIYRVRTPVNSRLKLLNAPSCNSLKVGSEEGFHHLNSVRAPLCLSESEKSVSVVQSSSPERYRIREANGELCDENLGSIVATVLSSAGKSPDSQPKQSSFAPDSQLGLTVLPDKNVPGNELLPSRSRQSQSDPRYHCLLPTEDAARREQIILERLQIDKFILRAELYRLLVSFEKDKRTKVDRKTIDRIIIKLQKQGLCKCIELDVPTVTNCNRTQIIKVFLHPSIQELSPEVVGQIHNRHRAFEMQTRGHGSLKLKSDESLPVLGDIQRIPKPLSSNSPWNKSEAMRANGFVLSKMVRAKLLHRFFWEYVRSSTNWEQELIFGKSANDVDHFKCHHCLFPLDGAIKAIPFELFLQVAGSTHKFEDMTEKCNKGLRLCDLSPDDYEILMTTLATGRLSIIVDILRRLKLIRLVKDQRTDDMVNNPYEILTHALELKPYIEEPSPTIPQFLNLESTDLRPRIRHDFFLLTREDVDEYWHTLEYCYAATDPKAAINAFPGSTVHEVFLFRSWASARVMTAKQRAELANRVVVGNNCEKLSFRECEKIATDLNLTLEQVLRVYYDKRRQLNKYKGVQSASRKRKRSSKEAHLERKYVGASNGSFSRRNSNRPSTSSDQSIEAEDQGISSVEEYDLPVEDNNVFDYEKGPGPECQDEGRPSCVGQPAVSRTNIRRQKKFFWTDELDRQLVTLYVRNRAILGAKYHRTDWGSLADLPGPPGSCRRRMAILNGNRTLRKMIMRLCNLLGERYIKHLQKIKDITSVDGGRLLKNSRSGDYGGNSSDVGEHDEQSYLGEDRWDDFENQHIKKILEDILHLKKMNKLDISTSEFEPKEWSNVNLGLQSDSSAVEFESVADRREGVLAVEGKYNYSRRHRVRQKFVKLWKDGLQIIKSISESLAVSNAIELFKLVFLTSSTTTEVPHLLAGSLRRYSEHDLFAAFNYLKDKKILVGGNGDQPFELSQTFLQDISKSKFPFNSGKRVVQLSRWLQDKENDLSEGETFLTDDLHCGDVTYIFSLIYSGEYSISPSLPKEGVGEAADTRNKRKPEGNQTYDVTNLKKLRTIPENEVSTRREKGFPGIRLSLRRAVVPQADVIQLFKDEDPLAADLIGGKHCTDISTVDERDDGSYCANNMREVLASVVPNTISEIVDGSLWEVLTNYVERVYSTDSGTGHQLSIKPEAFKAAYSAIQKAGDQGLSIEEIKDVFDNLGETMISIAIAVEVLQSFDMAMEVNDFDTVRIVDSRYRSKYFLSSAVSSCQGLKQGSSPEIFLQAHRDLGQKNGKVEQVTHRKHKITILNSTEEIDMPMSDVWCSSLLDRSNSEKGSSSKVTPSEEICVFSSSESFIPILPWINGDGTINRRIYRGLLRRVLGIVMLNPGILEEDIIRQVDILNPQSCRDLLKLMVLDKHLVIRKMHQTQCGGIPGILEPLLGDKFRKSEPVFREHFFANPSSCSLL</sequence>
<reference evidence="2" key="1">
    <citation type="journal article" date="2023" name="Front. Plant Sci.">
        <title>Chromosomal-level genome assembly of Melastoma candidum provides insights into trichome evolution.</title>
        <authorList>
            <person name="Zhong Y."/>
            <person name="Wu W."/>
            <person name="Sun C."/>
            <person name="Zou P."/>
            <person name="Liu Y."/>
            <person name="Dai S."/>
            <person name="Zhou R."/>
        </authorList>
    </citation>
    <scope>NUCLEOTIDE SEQUENCE [LARGE SCALE GENOMIC DNA]</scope>
</reference>
<name>A0ACB9MKR6_9MYRT</name>
<gene>
    <name evidence="1" type="ORF">MLD38_030261</name>
</gene>
<dbReference type="EMBL" id="CM042888">
    <property type="protein sequence ID" value="KAI4324807.1"/>
    <property type="molecule type" value="Genomic_DNA"/>
</dbReference>
<organism evidence="1 2">
    <name type="scientific">Melastoma candidum</name>
    <dbReference type="NCBI Taxonomy" id="119954"/>
    <lineage>
        <taxon>Eukaryota</taxon>
        <taxon>Viridiplantae</taxon>
        <taxon>Streptophyta</taxon>
        <taxon>Embryophyta</taxon>
        <taxon>Tracheophyta</taxon>
        <taxon>Spermatophyta</taxon>
        <taxon>Magnoliopsida</taxon>
        <taxon>eudicotyledons</taxon>
        <taxon>Gunneridae</taxon>
        <taxon>Pentapetalae</taxon>
        <taxon>rosids</taxon>
        <taxon>malvids</taxon>
        <taxon>Myrtales</taxon>
        <taxon>Melastomataceae</taxon>
        <taxon>Melastomatoideae</taxon>
        <taxon>Melastomateae</taxon>
        <taxon>Melastoma</taxon>
    </lineage>
</organism>
<evidence type="ECO:0000313" key="2">
    <source>
        <dbReference type="Proteomes" id="UP001057402"/>
    </source>
</evidence>
<accession>A0ACB9MKR6</accession>
<comment type="caution">
    <text evidence="1">The sequence shown here is derived from an EMBL/GenBank/DDBJ whole genome shotgun (WGS) entry which is preliminary data.</text>
</comment>
<dbReference type="Proteomes" id="UP001057402">
    <property type="component" value="Chromosome 9"/>
</dbReference>
<keyword evidence="2" id="KW-1185">Reference proteome</keyword>
<evidence type="ECO:0000313" key="1">
    <source>
        <dbReference type="EMBL" id="KAI4324807.1"/>
    </source>
</evidence>
<proteinExistence type="predicted"/>
<protein>
    <submittedName>
        <fullName evidence="1">Uncharacterized protein</fullName>
    </submittedName>
</protein>